<reference evidence="7 8" key="1">
    <citation type="submission" date="2016-10" db="EMBL/GenBank/DDBJ databases">
        <authorList>
            <person name="de Groot N.N."/>
        </authorList>
    </citation>
    <scope>NUCLEOTIDE SEQUENCE [LARGE SCALE GENOMIC DNA]</scope>
    <source>
        <strain evidence="7 8">DSM 44778</strain>
    </source>
</reference>
<accession>A0A1I3VQ34</accession>
<dbReference type="InterPro" id="IPR001242">
    <property type="entry name" value="Condensation_dom"/>
</dbReference>
<keyword evidence="8" id="KW-1185">Reference proteome</keyword>
<keyword evidence="3" id="KW-0596">Phosphopantetheine</keyword>
<dbReference type="Gene3D" id="3.30.559.10">
    <property type="entry name" value="Chloramphenicol acetyltransferase-like domain"/>
    <property type="match status" value="1"/>
</dbReference>
<gene>
    <name evidence="7" type="ORF">SAMN05421852_1751</name>
</gene>
<dbReference type="PANTHER" id="PTHR45527:SF1">
    <property type="entry name" value="FATTY ACID SYNTHASE"/>
    <property type="match status" value="1"/>
</dbReference>
<dbReference type="Gene3D" id="3.30.300.30">
    <property type="match status" value="1"/>
</dbReference>
<feature type="non-terminal residue" evidence="7">
    <location>
        <position position="350"/>
    </location>
</feature>
<dbReference type="GO" id="GO:0017000">
    <property type="term" value="P:antibiotic biosynthetic process"/>
    <property type="evidence" value="ECO:0007669"/>
    <property type="project" value="UniProtKB-KW"/>
</dbReference>
<dbReference type="InterPro" id="IPR036736">
    <property type="entry name" value="ACP-like_sf"/>
</dbReference>
<dbReference type="Pfam" id="PF00668">
    <property type="entry name" value="Condensation"/>
    <property type="match status" value="1"/>
</dbReference>
<dbReference type="STRING" id="46223.SAMN05421852_1751"/>
<dbReference type="SUPFAM" id="SSF56801">
    <property type="entry name" value="Acetyl-CoA synthetase-like"/>
    <property type="match status" value="1"/>
</dbReference>
<dbReference type="FunFam" id="3.30.300.30:FF:000010">
    <property type="entry name" value="Enterobactin synthetase component F"/>
    <property type="match status" value="1"/>
</dbReference>
<evidence type="ECO:0000313" key="8">
    <source>
        <dbReference type="Proteomes" id="UP000199545"/>
    </source>
</evidence>
<evidence type="ECO:0000313" key="7">
    <source>
        <dbReference type="EMBL" id="SFJ97270.1"/>
    </source>
</evidence>
<feature type="domain" description="Carrier" evidence="6">
    <location>
        <begin position="152"/>
        <end position="227"/>
    </location>
</feature>
<feature type="non-terminal residue" evidence="7">
    <location>
        <position position="1"/>
    </location>
</feature>
<dbReference type="InterPro" id="IPR009081">
    <property type="entry name" value="PP-bd_ACP"/>
</dbReference>
<dbReference type="AlphaFoldDB" id="A0A1I3VQ34"/>
<evidence type="ECO:0000256" key="5">
    <source>
        <dbReference type="ARBA" id="ARBA00023194"/>
    </source>
</evidence>
<keyword evidence="4" id="KW-0597">Phosphoprotein</keyword>
<sequence>WKQPELTKEKFISNPYVPGERIYRTGDLARWLPDGTIEYLGRIDEQVKIRGFRIELGEIESRLLEHPAVKEAAVVAHKGVEGEDAFLCAYIVSEGNWSVSELRQHLSEILPFYMIPEVFMELEQLPKSVHGKVNKRELPKPERNSLDADFVAPSHPIEEGLCQLFQEILGVERVGIYAHFFELGGHSLKAMKLASRIHQSWGVEISIADLFAYPTVKEMAERIQKLEEKRYATIEPVEEKAWYPVSSAQKRMYAVYQLEQGAANTNYNMPLVMEVKGPLQVERLRQAVEGLVKRHESLRTSFHLIEEELVQKVHPQVKVPWTFIEATEEEVEQQIEAFIRPFDLSQAPLF</sequence>
<dbReference type="GO" id="GO:0005829">
    <property type="term" value="C:cytosol"/>
    <property type="evidence" value="ECO:0007669"/>
    <property type="project" value="TreeGrafter"/>
</dbReference>
<dbReference type="PROSITE" id="PS00012">
    <property type="entry name" value="PHOSPHOPANTETHEINE"/>
    <property type="match status" value="1"/>
</dbReference>
<protein>
    <submittedName>
        <fullName evidence="7">Fengycin family lipopeptide synthetase D</fullName>
    </submittedName>
</protein>
<dbReference type="PROSITE" id="PS50075">
    <property type="entry name" value="CARRIER"/>
    <property type="match status" value="1"/>
</dbReference>
<comment type="cofactor">
    <cofactor evidence="1">
        <name>pantetheine 4'-phosphate</name>
        <dbReference type="ChEBI" id="CHEBI:47942"/>
    </cofactor>
</comment>
<dbReference type="InterPro" id="IPR023213">
    <property type="entry name" value="CAT-like_dom_sf"/>
</dbReference>
<dbReference type="InterPro" id="IPR020806">
    <property type="entry name" value="PKS_PP-bd"/>
</dbReference>
<dbReference type="GO" id="GO:0008610">
    <property type="term" value="P:lipid biosynthetic process"/>
    <property type="evidence" value="ECO:0007669"/>
    <property type="project" value="UniProtKB-ARBA"/>
</dbReference>
<evidence type="ECO:0000256" key="2">
    <source>
        <dbReference type="ARBA" id="ARBA00006432"/>
    </source>
</evidence>
<dbReference type="SUPFAM" id="SSF47336">
    <property type="entry name" value="ACP-like"/>
    <property type="match status" value="1"/>
</dbReference>
<evidence type="ECO:0000256" key="1">
    <source>
        <dbReference type="ARBA" id="ARBA00001957"/>
    </source>
</evidence>
<organism evidence="7 8">
    <name type="scientific">Thermoflavimicrobium dichotomicum</name>
    <dbReference type="NCBI Taxonomy" id="46223"/>
    <lineage>
        <taxon>Bacteria</taxon>
        <taxon>Bacillati</taxon>
        <taxon>Bacillota</taxon>
        <taxon>Bacilli</taxon>
        <taxon>Bacillales</taxon>
        <taxon>Thermoactinomycetaceae</taxon>
        <taxon>Thermoflavimicrobium</taxon>
    </lineage>
</organism>
<name>A0A1I3VQ34_9BACL</name>
<dbReference type="SMART" id="SM00823">
    <property type="entry name" value="PKS_PP"/>
    <property type="match status" value="1"/>
</dbReference>
<dbReference type="GO" id="GO:0031177">
    <property type="term" value="F:phosphopantetheine binding"/>
    <property type="evidence" value="ECO:0007669"/>
    <property type="project" value="InterPro"/>
</dbReference>
<dbReference type="Gene3D" id="1.10.1200.10">
    <property type="entry name" value="ACP-like"/>
    <property type="match status" value="1"/>
</dbReference>
<dbReference type="Pfam" id="PF00550">
    <property type="entry name" value="PP-binding"/>
    <property type="match status" value="1"/>
</dbReference>
<dbReference type="SUPFAM" id="SSF52777">
    <property type="entry name" value="CoA-dependent acyltransferases"/>
    <property type="match status" value="1"/>
</dbReference>
<dbReference type="FunFam" id="1.10.1200.10:FF:000005">
    <property type="entry name" value="Nonribosomal peptide synthetase 1"/>
    <property type="match status" value="1"/>
</dbReference>
<dbReference type="InterPro" id="IPR025110">
    <property type="entry name" value="AMP-bd_C"/>
</dbReference>
<dbReference type="EMBL" id="FORR01000075">
    <property type="protein sequence ID" value="SFJ97270.1"/>
    <property type="molecule type" value="Genomic_DNA"/>
</dbReference>
<evidence type="ECO:0000256" key="3">
    <source>
        <dbReference type="ARBA" id="ARBA00022450"/>
    </source>
</evidence>
<comment type="similarity">
    <text evidence="2">Belongs to the ATP-dependent AMP-binding enzyme family.</text>
</comment>
<evidence type="ECO:0000256" key="4">
    <source>
        <dbReference type="ARBA" id="ARBA00022553"/>
    </source>
</evidence>
<keyword evidence="5" id="KW-0045">Antibiotic biosynthesis</keyword>
<proteinExistence type="inferred from homology"/>
<dbReference type="Proteomes" id="UP000199545">
    <property type="component" value="Unassembled WGS sequence"/>
</dbReference>
<dbReference type="GO" id="GO:0044550">
    <property type="term" value="P:secondary metabolite biosynthetic process"/>
    <property type="evidence" value="ECO:0007669"/>
    <property type="project" value="TreeGrafter"/>
</dbReference>
<dbReference type="GO" id="GO:0003824">
    <property type="term" value="F:catalytic activity"/>
    <property type="evidence" value="ECO:0007669"/>
    <property type="project" value="InterPro"/>
</dbReference>
<dbReference type="Gene3D" id="2.30.38.10">
    <property type="entry name" value="Luciferase, Domain 3"/>
    <property type="match status" value="1"/>
</dbReference>
<evidence type="ECO:0000259" key="6">
    <source>
        <dbReference type="PROSITE" id="PS50075"/>
    </source>
</evidence>
<dbReference type="GO" id="GO:0043041">
    <property type="term" value="P:amino acid activation for nonribosomal peptide biosynthetic process"/>
    <property type="evidence" value="ECO:0007669"/>
    <property type="project" value="TreeGrafter"/>
</dbReference>
<dbReference type="Pfam" id="PF13193">
    <property type="entry name" value="AMP-binding_C"/>
    <property type="match status" value="1"/>
</dbReference>
<dbReference type="PANTHER" id="PTHR45527">
    <property type="entry name" value="NONRIBOSOMAL PEPTIDE SYNTHETASE"/>
    <property type="match status" value="1"/>
</dbReference>
<dbReference type="InterPro" id="IPR006162">
    <property type="entry name" value="Ppantetheine_attach_site"/>
</dbReference>
<dbReference type="InterPro" id="IPR045851">
    <property type="entry name" value="AMP-bd_C_sf"/>
</dbReference>